<dbReference type="InterPro" id="IPR004358">
    <property type="entry name" value="Sig_transdc_His_kin-like_C"/>
</dbReference>
<evidence type="ECO:0000256" key="1">
    <source>
        <dbReference type="ARBA" id="ARBA00000085"/>
    </source>
</evidence>
<dbReference type="Pfam" id="PF02518">
    <property type="entry name" value="HATPase_c"/>
    <property type="match status" value="1"/>
</dbReference>
<dbReference type="PRINTS" id="PR00344">
    <property type="entry name" value="BCTRLSENSOR"/>
</dbReference>
<comment type="catalytic activity">
    <reaction evidence="1">
        <text>ATP + protein L-histidine = ADP + protein N-phospho-L-histidine.</text>
        <dbReference type="EC" id="2.7.13.3"/>
    </reaction>
</comment>
<dbReference type="STRING" id="931626.Awo_c29240"/>
<dbReference type="EMBL" id="CP002987">
    <property type="protein sequence ID" value="AFA49658.1"/>
    <property type="molecule type" value="Genomic_DNA"/>
</dbReference>
<dbReference type="HOGENOM" id="CLU_000445_89_3_9"/>
<evidence type="ECO:0000259" key="8">
    <source>
        <dbReference type="PROSITE" id="PS50109"/>
    </source>
</evidence>
<evidence type="ECO:0000256" key="3">
    <source>
        <dbReference type="ARBA" id="ARBA00012438"/>
    </source>
</evidence>
<accession>H6LHE8</accession>
<reference evidence="10" key="1">
    <citation type="submission" date="2011-07" db="EMBL/GenBank/DDBJ databases">
        <title>Complete genome sequence of Acetobacterium woodii.</title>
        <authorList>
            <person name="Poehlein A."/>
            <person name="Schmidt S."/>
            <person name="Kaster A.-K."/>
            <person name="Goenrich M."/>
            <person name="Vollmers J."/>
            <person name="Thuermer A."/>
            <person name="Gottschalk G."/>
            <person name="Thauer R.K."/>
            <person name="Daniel R."/>
            <person name="Mueller V."/>
        </authorList>
    </citation>
    <scope>NUCLEOTIDE SEQUENCE [LARGE SCALE GENOMIC DNA]</scope>
    <source>
        <strain evidence="10">ATCC 29683 / DSM 1030 / JCM 2381 / KCTC 1655 / WB1</strain>
    </source>
</reference>
<dbReference type="Pfam" id="PF00512">
    <property type="entry name" value="HisKA"/>
    <property type="match status" value="1"/>
</dbReference>
<dbReference type="EC" id="2.7.13.3" evidence="3"/>
<organism evidence="9 10">
    <name type="scientific">Acetobacterium woodii (strain ATCC 29683 / DSM 1030 / JCM 2381 / KCTC 1655 / WB1)</name>
    <dbReference type="NCBI Taxonomy" id="931626"/>
    <lineage>
        <taxon>Bacteria</taxon>
        <taxon>Bacillati</taxon>
        <taxon>Bacillota</taxon>
        <taxon>Clostridia</taxon>
        <taxon>Eubacteriales</taxon>
        <taxon>Eubacteriaceae</taxon>
        <taxon>Acetobacterium</taxon>
    </lineage>
</organism>
<dbReference type="eggNOG" id="COG2205">
    <property type="taxonomic scope" value="Bacteria"/>
</dbReference>
<gene>
    <name evidence="9" type="ordered locus">Awo_c29240</name>
</gene>
<dbReference type="SUPFAM" id="SSF55874">
    <property type="entry name" value="ATPase domain of HSP90 chaperone/DNA topoisomerase II/histidine kinase"/>
    <property type="match status" value="1"/>
</dbReference>
<evidence type="ECO:0000256" key="7">
    <source>
        <dbReference type="ARBA" id="ARBA00023012"/>
    </source>
</evidence>
<keyword evidence="4" id="KW-0597">Phosphoprotein</keyword>
<dbReference type="Gene3D" id="1.10.287.130">
    <property type="match status" value="1"/>
</dbReference>
<evidence type="ECO:0000313" key="10">
    <source>
        <dbReference type="Proteomes" id="UP000007177"/>
    </source>
</evidence>
<dbReference type="GO" id="GO:0016036">
    <property type="term" value="P:cellular response to phosphate starvation"/>
    <property type="evidence" value="ECO:0007669"/>
    <property type="project" value="TreeGrafter"/>
</dbReference>
<dbReference type="GO" id="GO:0005886">
    <property type="term" value="C:plasma membrane"/>
    <property type="evidence" value="ECO:0007669"/>
    <property type="project" value="TreeGrafter"/>
</dbReference>
<dbReference type="GO" id="GO:0000155">
    <property type="term" value="F:phosphorelay sensor kinase activity"/>
    <property type="evidence" value="ECO:0007669"/>
    <property type="project" value="InterPro"/>
</dbReference>
<dbReference type="GO" id="GO:0004721">
    <property type="term" value="F:phosphoprotein phosphatase activity"/>
    <property type="evidence" value="ECO:0007669"/>
    <property type="project" value="TreeGrafter"/>
</dbReference>
<dbReference type="SUPFAM" id="SSF47384">
    <property type="entry name" value="Homodimeric domain of signal transducing histidine kinase"/>
    <property type="match status" value="1"/>
</dbReference>
<evidence type="ECO:0000256" key="4">
    <source>
        <dbReference type="ARBA" id="ARBA00022553"/>
    </source>
</evidence>
<dbReference type="KEGG" id="awo:Awo_c29240"/>
<sequence length="280" mass="31975">MSIFGTRKTLNRLNEMIDDAIAGNFTESNYDESQLSRLESKWMHYLSASKMSMVQTNQERENIKSMVSDISHQTKTPLANILLYTELLNEQVDNQENLKLVEQISMQTQKLDFLIQSLVKMSRLESNIIELNPQKQPVKPLLEQALSEIMPKARQKQMDITVENAEAIQACYDLKWTSEALYNILDNAVKYSEAQTSITIHVKMYELVTCIAVEDQGSGIAPDEKAQIFQRFYRSSGIQQKEGIGIGLYLAREIMQKQKGYIKVTSTPKKGSIFSLYLPT</sequence>
<protein>
    <recommendedName>
        <fullName evidence="3">histidine kinase</fullName>
        <ecNumber evidence="3">2.7.13.3</ecNumber>
    </recommendedName>
</protein>
<name>H6LHE8_ACEWD</name>
<dbReference type="SMART" id="SM00388">
    <property type="entry name" value="HisKA"/>
    <property type="match status" value="1"/>
</dbReference>
<dbReference type="AlphaFoldDB" id="H6LHE8"/>
<dbReference type="InterPro" id="IPR003594">
    <property type="entry name" value="HATPase_dom"/>
</dbReference>
<dbReference type="InterPro" id="IPR036097">
    <property type="entry name" value="HisK_dim/P_sf"/>
</dbReference>
<comment type="subcellular location">
    <subcellularLocation>
        <location evidence="2">Membrane</location>
    </subcellularLocation>
</comment>
<evidence type="ECO:0000256" key="2">
    <source>
        <dbReference type="ARBA" id="ARBA00004370"/>
    </source>
</evidence>
<evidence type="ECO:0000256" key="6">
    <source>
        <dbReference type="ARBA" id="ARBA00022777"/>
    </source>
</evidence>
<evidence type="ECO:0000313" key="9">
    <source>
        <dbReference type="EMBL" id="AFA49658.1"/>
    </source>
</evidence>
<dbReference type="OrthoDB" id="9773956at2"/>
<dbReference type="PANTHER" id="PTHR45453:SF1">
    <property type="entry name" value="PHOSPHATE REGULON SENSOR PROTEIN PHOR"/>
    <property type="match status" value="1"/>
</dbReference>
<reference evidence="9 10" key="2">
    <citation type="journal article" date="2012" name="PLoS ONE">
        <title>An ancient pathway combining carbon dioxide fixation with the generation and utilization of a sodium ion gradient for ATP synthesis.</title>
        <authorList>
            <person name="Poehlein A."/>
            <person name="Schmidt S."/>
            <person name="Kaster A.K."/>
            <person name="Goenrich M."/>
            <person name="Vollmers J."/>
            <person name="Thurmer A."/>
            <person name="Bertsch J."/>
            <person name="Schuchmann K."/>
            <person name="Voigt B."/>
            <person name="Hecker M."/>
            <person name="Daniel R."/>
            <person name="Thauer R.K."/>
            <person name="Gottschalk G."/>
            <person name="Muller V."/>
        </authorList>
    </citation>
    <scope>NUCLEOTIDE SEQUENCE [LARGE SCALE GENOMIC DNA]</scope>
    <source>
        <strain evidence="10">ATCC 29683 / DSM 1030 / JCM 2381 / KCTC 1655 / WB1</strain>
    </source>
</reference>
<keyword evidence="5" id="KW-0808">Transferase</keyword>
<dbReference type="InterPro" id="IPR003661">
    <property type="entry name" value="HisK_dim/P_dom"/>
</dbReference>
<dbReference type="PROSITE" id="PS50109">
    <property type="entry name" value="HIS_KIN"/>
    <property type="match status" value="1"/>
</dbReference>
<dbReference type="Proteomes" id="UP000007177">
    <property type="component" value="Chromosome"/>
</dbReference>
<dbReference type="Gene3D" id="3.30.565.10">
    <property type="entry name" value="Histidine kinase-like ATPase, C-terminal domain"/>
    <property type="match status" value="1"/>
</dbReference>
<keyword evidence="6 9" id="KW-0418">Kinase</keyword>
<proteinExistence type="predicted"/>
<dbReference type="InterPro" id="IPR005467">
    <property type="entry name" value="His_kinase_dom"/>
</dbReference>
<evidence type="ECO:0000256" key="5">
    <source>
        <dbReference type="ARBA" id="ARBA00022679"/>
    </source>
</evidence>
<dbReference type="CDD" id="cd00082">
    <property type="entry name" value="HisKA"/>
    <property type="match status" value="1"/>
</dbReference>
<keyword evidence="7" id="KW-0902">Two-component regulatory system</keyword>
<dbReference type="InterPro" id="IPR050351">
    <property type="entry name" value="BphY/WalK/GraS-like"/>
</dbReference>
<dbReference type="SMART" id="SM00387">
    <property type="entry name" value="HATPase_c"/>
    <property type="match status" value="1"/>
</dbReference>
<dbReference type="RefSeq" id="WP_014357255.1">
    <property type="nucleotide sequence ID" value="NC_016894.1"/>
</dbReference>
<dbReference type="InterPro" id="IPR036890">
    <property type="entry name" value="HATPase_C_sf"/>
</dbReference>
<dbReference type="FunFam" id="3.30.565.10:FF:000006">
    <property type="entry name" value="Sensor histidine kinase WalK"/>
    <property type="match status" value="1"/>
</dbReference>
<dbReference type="PANTHER" id="PTHR45453">
    <property type="entry name" value="PHOSPHATE REGULON SENSOR PROTEIN PHOR"/>
    <property type="match status" value="1"/>
</dbReference>
<feature type="domain" description="Histidine kinase" evidence="8">
    <location>
        <begin position="69"/>
        <end position="280"/>
    </location>
</feature>
<keyword evidence="10" id="KW-1185">Reference proteome</keyword>